<gene>
    <name evidence="4" type="primary">LOC113078683</name>
    <name evidence="5" type="synonym">LOC113114694</name>
</gene>
<dbReference type="Pfam" id="PF24764">
    <property type="entry name" value="rva_4"/>
    <property type="match status" value="1"/>
</dbReference>
<keyword evidence="3" id="KW-1185">Reference proteome</keyword>
<dbReference type="PROSITE" id="PS50994">
    <property type="entry name" value="INTEGRASE"/>
    <property type="match status" value="1"/>
</dbReference>
<dbReference type="KEGG" id="caua:113078683"/>
<dbReference type="Gene3D" id="3.30.420.10">
    <property type="entry name" value="Ribonuclease H-like superfamily/Ribonuclease H"/>
    <property type="match status" value="1"/>
</dbReference>
<dbReference type="Proteomes" id="UP000515129">
    <property type="component" value="Chromosome 15"/>
</dbReference>
<evidence type="ECO:0000313" key="4">
    <source>
        <dbReference type="RefSeq" id="XP_026106804.1"/>
    </source>
</evidence>
<name>A0A6P6NEM9_CARAU</name>
<feature type="region of interest" description="Disordered" evidence="1">
    <location>
        <begin position="1"/>
        <end position="20"/>
    </location>
</feature>
<dbReference type="GO" id="GO:0015074">
    <property type="term" value="P:DNA integration"/>
    <property type="evidence" value="ECO:0007669"/>
    <property type="project" value="InterPro"/>
</dbReference>
<reference evidence="4 5" key="1">
    <citation type="submission" date="2025-04" db="UniProtKB">
        <authorList>
            <consortium name="RefSeq"/>
        </authorList>
    </citation>
    <scope>IDENTIFICATION</scope>
    <source>
        <strain evidence="4 5">Wakin</strain>
        <tissue evidence="4 5">Muscle</tissue>
    </source>
</reference>
<dbReference type="KEGG" id="caua:113114694"/>
<proteinExistence type="predicted"/>
<dbReference type="InterPro" id="IPR001584">
    <property type="entry name" value="Integrase_cat-core"/>
</dbReference>
<dbReference type="OrthoDB" id="2686689at2759"/>
<dbReference type="InterPro" id="IPR036397">
    <property type="entry name" value="RNaseH_sf"/>
</dbReference>
<evidence type="ECO:0000313" key="3">
    <source>
        <dbReference type="Proteomes" id="UP000515129"/>
    </source>
</evidence>
<dbReference type="RefSeq" id="XP_026106804.1">
    <property type="nucleotide sequence ID" value="XM_026251019.1"/>
</dbReference>
<evidence type="ECO:0000259" key="2">
    <source>
        <dbReference type="PROSITE" id="PS50994"/>
    </source>
</evidence>
<protein>
    <submittedName>
        <fullName evidence="4">Uncharacterized protein LOC113078683</fullName>
    </submittedName>
    <submittedName>
        <fullName evidence="5">Uncharacterized protein LOC113114694</fullName>
    </submittedName>
</protein>
<feature type="domain" description="Integrase catalytic" evidence="2">
    <location>
        <begin position="228"/>
        <end position="409"/>
    </location>
</feature>
<organism evidence="3 4">
    <name type="scientific">Carassius auratus</name>
    <name type="common">Goldfish</name>
    <dbReference type="NCBI Taxonomy" id="7957"/>
    <lineage>
        <taxon>Eukaryota</taxon>
        <taxon>Metazoa</taxon>
        <taxon>Chordata</taxon>
        <taxon>Craniata</taxon>
        <taxon>Vertebrata</taxon>
        <taxon>Euteleostomi</taxon>
        <taxon>Actinopterygii</taxon>
        <taxon>Neopterygii</taxon>
        <taxon>Teleostei</taxon>
        <taxon>Ostariophysi</taxon>
        <taxon>Cypriniformes</taxon>
        <taxon>Cyprinidae</taxon>
        <taxon>Cyprininae</taxon>
        <taxon>Carassius</taxon>
    </lineage>
</organism>
<dbReference type="AlphaFoldDB" id="A0A6P6NEM9"/>
<dbReference type="PANTHER" id="PTHR46791">
    <property type="entry name" value="EXPRESSED PROTEIN"/>
    <property type="match status" value="1"/>
</dbReference>
<dbReference type="SUPFAM" id="SSF53098">
    <property type="entry name" value="Ribonuclease H-like"/>
    <property type="match status" value="1"/>
</dbReference>
<dbReference type="InterPro" id="IPR058913">
    <property type="entry name" value="Integrase_dom_put"/>
</dbReference>
<dbReference type="InterPro" id="IPR012337">
    <property type="entry name" value="RNaseH-like_sf"/>
</dbReference>
<dbReference type="GO" id="GO:0003676">
    <property type="term" value="F:nucleic acid binding"/>
    <property type="evidence" value="ECO:0007669"/>
    <property type="project" value="InterPro"/>
</dbReference>
<sequence>MAEQRHAGDGSQVHGPNDATSHQLGRMIMERLLSKLQDAMSRLPLDLDYLQFLCGHELLFISSVYDQISVPEELLGELSTLKNTVDRHIDNNNEPVTALEVEFGVKGPPKFIISREHLQYLVNMQLSVPCIAELLGVSTRTIKRRLTEYGISLKDTYSKITDEELDNLVRSIKAKSPHLGHRMMKGHLQALGHRVPWTRVWDSMHRVDSAGILARITQLRCVVRRTYSVKGPLHVVHVDTNHKLIRYGLVIFGAIDGYSRKVMYLGAATDNKASTALGFFLQSVERHGFPLRVRGDQGVENVEIARCMFSVRGCGRGSYISGKSVHNQRIERLWRDIWMAVTNIYYDVLHSLEEEGLLEPTNSLHLFCCQFVFLPRLQASLDSFTIGWNNHPLRTESNRSPEQLWEIGLLQNPVTPPVPSEIVQDDDSDWDTDSISDQPWTGIVVPPVECPLTEELKAQIQTFFNPTSHSQNYGRDQYLEVLNFVLLHS</sequence>
<dbReference type="PANTHER" id="PTHR46791:SF11">
    <property type="entry name" value="INTEGRASE CATALYTIC DOMAIN-CONTAINING PROTEIN"/>
    <property type="match status" value="1"/>
</dbReference>
<dbReference type="GeneID" id="113078683"/>
<dbReference type="RefSeq" id="XP_026137404.1">
    <property type="nucleotide sequence ID" value="XM_026281619.1"/>
</dbReference>
<evidence type="ECO:0000313" key="5">
    <source>
        <dbReference type="RefSeq" id="XP_026137404.1"/>
    </source>
</evidence>
<accession>A0A6P6NEM9</accession>
<evidence type="ECO:0000256" key="1">
    <source>
        <dbReference type="SAM" id="MobiDB-lite"/>
    </source>
</evidence>